<protein>
    <submittedName>
        <fullName evidence="2">Uncharacterized protein</fullName>
    </submittedName>
</protein>
<evidence type="ECO:0000313" key="3">
    <source>
        <dbReference type="Proteomes" id="UP000000763"/>
    </source>
</evidence>
<accession>Q6ZAK3</accession>
<name>Q6ZAK3_ORYSJ</name>
<sequence>MSSPEISLSETDRHDSTKAVSSARGGTATAYADADADAETLDRWSRKHTTDKPCGRRTWRDAPAPPLHAVLSTAARRAAVPRARC</sequence>
<evidence type="ECO:0000256" key="1">
    <source>
        <dbReference type="SAM" id="MobiDB-lite"/>
    </source>
</evidence>
<reference evidence="3" key="1">
    <citation type="journal article" date="2005" name="Nature">
        <title>The map-based sequence of the rice genome.</title>
        <authorList>
            <consortium name="International rice genome sequencing project (IRGSP)"/>
            <person name="Matsumoto T."/>
            <person name="Wu J."/>
            <person name="Kanamori H."/>
            <person name="Katayose Y."/>
            <person name="Fujisawa M."/>
            <person name="Namiki N."/>
            <person name="Mizuno H."/>
            <person name="Yamamoto K."/>
            <person name="Antonio B.A."/>
            <person name="Baba T."/>
            <person name="Sakata K."/>
            <person name="Nagamura Y."/>
            <person name="Aoki H."/>
            <person name="Arikawa K."/>
            <person name="Arita K."/>
            <person name="Bito T."/>
            <person name="Chiden Y."/>
            <person name="Fujitsuka N."/>
            <person name="Fukunaka R."/>
            <person name="Hamada M."/>
            <person name="Harada C."/>
            <person name="Hayashi A."/>
            <person name="Hijishita S."/>
            <person name="Honda M."/>
            <person name="Hosokawa S."/>
            <person name="Ichikawa Y."/>
            <person name="Idonuma A."/>
            <person name="Iijima M."/>
            <person name="Ikeda M."/>
            <person name="Ikeno M."/>
            <person name="Ito K."/>
            <person name="Ito S."/>
            <person name="Ito T."/>
            <person name="Ito Y."/>
            <person name="Ito Y."/>
            <person name="Iwabuchi A."/>
            <person name="Kamiya K."/>
            <person name="Karasawa W."/>
            <person name="Kurita K."/>
            <person name="Katagiri S."/>
            <person name="Kikuta A."/>
            <person name="Kobayashi H."/>
            <person name="Kobayashi N."/>
            <person name="Machita K."/>
            <person name="Maehara T."/>
            <person name="Masukawa M."/>
            <person name="Mizubayashi T."/>
            <person name="Mukai Y."/>
            <person name="Nagasaki H."/>
            <person name="Nagata Y."/>
            <person name="Naito S."/>
            <person name="Nakashima M."/>
            <person name="Nakama Y."/>
            <person name="Nakamichi Y."/>
            <person name="Nakamura M."/>
            <person name="Meguro A."/>
            <person name="Negishi M."/>
            <person name="Ohta I."/>
            <person name="Ohta T."/>
            <person name="Okamoto M."/>
            <person name="Ono N."/>
            <person name="Saji S."/>
            <person name="Sakaguchi M."/>
            <person name="Sakai K."/>
            <person name="Shibata M."/>
            <person name="Shimokawa T."/>
            <person name="Song J."/>
            <person name="Takazaki Y."/>
            <person name="Terasawa K."/>
            <person name="Tsugane M."/>
            <person name="Tsuji K."/>
            <person name="Ueda S."/>
            <person name="Waki K."/>
            <person name="Yamagata H."/>
            <person name="Yamamoto M."/>
            <person name="Yamamoto S."/>
            <person name="Yamane H."/>
            <person name="Yoshiki S."/>
            <person name="Yoshihara R."/>
            <person name="Yukawa K."/>
            <person name="Zhong H."/>
            <person name="Yano M."/>
            <person name="Yuan Q."/>
            <person name="Ouyang S."/>
            <person name="Liu J."/>
            <person name="Jones K.M."/>
            <person name="Gansberger K."/>
            <person name="Moffat K."/>
            <person name="Hill J."/>
            <person name="Bera J."/>
            <person name="Fadrosh D."/>
            <person name="Jin S."/>
            <person name="Johri S."/>
            <person name="Kim M."/>
            <person name="Overton L."/>
            <person name="Reardon M."/>
            <person name="Tsitrin T."/>
            <person name="Vuong H."/>
            <person name="Weaver B."/>
            <person name="Ciecko A."/>
            <person name="Tallon L."/>
            <person name="Jackson J."/>
            <person name="Pai G."/>
            <person name="Aken S.V."/>
            <person name="Utterback T."/>
            <person name="Reidmuller S."/>
            <person name="Feldblyum T."/>
            <person name="Hsiao J."/>
            <person name="Zismann V."/>
            <person name="Iobst S."/>
            <person name="de Vazeille A.R."/>
            <person name="Buell C.R."/>
            <person name="Ying K."/>
            <person name="Li Y."/>
            <person name="Lu T."/>
            <person name="Huang Y."/>
            <person name="Zhao Q."/>
            <person name="Feng Q."/>
            <person name="Zhang L."/>
            <person name="Zhu J."/>
            <person name="Weng Q."/>
            <person name="Mu J."/>
            <person name="Lu Y."/>
            <person name="Fan D."/>
            <person name="Liu Y."/>
            <person name="Guan J."/>
            <person name="Zhang Y."/>
            <person name="Yu S."/>
            <person name="Liu X."/>
            <person name="Zhang Y."/>
            <person name="Hong G."/>
            <person name="Han B."/>
            <person name="Choisne N."/>
            <person name="Demange N."/>
            <person name="Orjeda G."/>
            <person name="Samain S."/>
            <person name="Cattolico L."/>
            <person name="Pelletier E."/>
            <person name="Couloux A."/>
            <person name="Segurens B."/>
            <person name="Wincker P."/>
            <person name="D'Hont A."/>
            <person name="Scarpelli C."/>
            <person name="Weissenbach J."/>
            <person name="Salanoubat M."/>
            <person name="Quetier F."/>
            <person name="Yu Y."/>
            <person name="Kim H.R."/>
            <person name="Rambo T."/>
            <person name="Currie J."/>
            <person name="Collura K."/>
            <person name="Luo M."/>
            <person name="Yang T."/>
            <person name="Ammiraju J.S.S."/>
            <person name="Engler F."/>
            <person name="Soderlund C."/>
            <person name="Wing R.A."/>
            <person name="Palmer L.E."/>
            <person name="de la Bastide M."/>
            <person name="Spiegel L."/>
            <person name="Nascimento L."/>
            <person name="Zutavern T."/>
            <person name="O'Shaughnessy A."/>
            <person name="Dike S."/>
            <person name="Dedhia N."/>
            <person name="Preston R."/>
            <person name="Balija V."/>
            <person name="McCombie W.R."/>
            <person name="Chow T."/>
            <person name="Chen H."/>
            <person name="Chung M."/>
            <person name="Chen C."/>
            <person name="Shaw J."/>
            <person name="Wu H."/>
            <person name="Hsiao K."/>
            <person name="Chao Y."/>
            <person name="Chu M."/>
            <person name="Cheng C."/>
            <person name="Hour A."/>
            <person name="Lee P."/>
            <person name="Lin S."/>
            <person name="Lin Y."/>
            <person name="Liou J."/>
            <person name="Liu S."/>
            <person name="Hsing Y."/>
            <person name="Raghuvanshi S."/>
            <person name="Mohanty A."/>
            <person name="Bharti A.K."/>
            <person name="Gaur A."/>
            <person name="Gupta V."/>
            <person name="Kumar D."/>
            <person name="Ravi V."/>
            <person name="Vij S."/>
            <person name="Kapur A."/>
            <person name="Khurana P."/>
            <person name="Khurana P."/>
            <person name="Khurana J.P."/>
            <person name="Tyagi A.K."/>
            <person name="Gaikwad K."/>
            <person name="Singh A."/>
            <person name="Dalal V."/>
            <person name="Srivastava S."/>
            <person name="Dixit A."/>
            <person name="Pal A.K."/>
            <person name="Ghazi I.A."/>
            <person name="Yadav M."/>
            <person name="Pandit A."/>
            <person name="Bhargava A."/>
            <person name="Sureshbabu K."/>
            <person name="Batra K."/>
            <person name="Sharma T.R."/>
            <person name="Mohapatra T."/>
            <person name="Singh N.K."/>
            <person name="Messing J."/>
            <person name="Nelson A.B."/>
            <person name="Fuks G."/>
            <person name="Kavchok S."/>
            <person name="Keizer G."/>
            <person name="Linton E."/>
            <person name="Llaca V."/>
            <person name="Song R."/>
            <person name="Tanyolac B."/>
            <person name="Young S."/>
            <person name="Ho-Il K."/>
            <person name="Hahn J.H."/>
            <person name="Sangsakoo G."/>
            <person name="Vanavichit A."/>
            <person name="de Mattos Luiz.A.T."/>
            <person name="Zimmer P.D."/>
            <person name="Malone G."/>
            <person name="Dellagostin O."/>
            <person name="de Oliveira A.C."/>
            <person name="Bevan M."/>
            <person name="Bancroft I."/>
            <person name="Minx P."/>
            <person name="Cordum H."/>
            <person name="Wilson R."/>
            <person name="Cheng Z."/>
            <person name="Jin W."/>
            <person name="Jiang J."/>
            <person name="Leong S.A."/>
            <person name="Iwama H."/>
            <person name="Gojobori T."/>
            <person name="Itoh T."/>
            <person name="Niimura Y."/>
            <person name="Fujii Y."/>
            <person name="Habara T."/>
            <person name="Sakai H."/>
            <person name="Sato Y."/>
            <person name="Wilson G."/>
            <person name="Kumar K."/>
            <person name="McCouch S."/>
            <person name="Juretic N."/>
            <person name="Hoen D."/>
            <person name="Wright S."/>
            <person name="Bruskiewich R."/>
            <person name="Bureau T."/>
            <person name="Miyao A."/>
            <person name="Hirochika H."/>
            <person name="Nishikawa T."/>
            <person name="Kadowaki K."/>
            <person name="Sugiura M."/>
            <person name="Burr B."/>
            <person name="Sasaki T."/>
        </authorList>
    </citation>
    <scope>NUCLEOTIDE SEQUENCE [LARGE SCALE GENOMIC DNA]</scope>
    <source>
        <strain evidence="3">cv. Nipponbare</strain>
    </source>
</reference>
<reference evidence="3" key="2">
    <citation type="journal article" date="2008" name="Nucleic Acids Res.">
        <title>The rice annotation project database (RAP-DB): 2008 update.</title>
        <authorList>
            <consortium name="The rice annotation project (RAP)"/>
        </authorList>
    </citation>
    <scope>GENOME REANNOTATION</scope>
    <source>
        <strain evidence="3">cv. Nipponbare</strain>
    </source>
</reference>
<feature type="compositionally biased region" description="Basic and acidic residues" evidence="1">
    <location>
        <begin position="40"/>
        <end position="60"/>
    </location>
</feature>
<dbReference type="EMBL" id="AP004658">
    <property type="protein sequence ID" value="BAC99635.1"/>
    <property type="molecule type" value="Genomic_DNA"/>
</dbReference>
<feature type="region of interest" description="Disordered" evidence="1">
    <location>
        <begin position="1"/>
        <end position="65"/>
    </location>
</feature>
<gene>
    <name evidence="2" type="primary">P0042B03.27</name>
</gene>
<proteinExistence type="predicted"/>
<evidence type="ECO:0000313" key="2">
    <source>
        <dbReference type="EMBL" id="BAC99635.1"/>
    </source>
</evidence>
<dbReference type="AlphaFoldDB" id="Q6ZAK3"/>
<dbReference type="Proteomes" id="UP000000763">
    <property type="component" value="Chromosome 8"/>
</dbReference>
<organism evidence="2 3">
    <name type="scientific">Oryza sativa subsp. japonica</name>
    <name type="common">Rice</name>
    <dbReference type="NCBI Taxonomy" id="39947"/>
    <lineage>
        <taxon>Eukaryota</taxon>
        <taxon>Viridiplantae</taxon>
        <taxon>Streptophyta</taxon>
        <taxon>Embryophyta</taxon>
        <taxon>Tracheophyta</taxon>
        <taxon>Spermatophyta</taxon>
        <taxon>Magnoliopsida</taxon>
        <taxon>Liliopsida</taxon>
        <taxon>Poales</taxon>
        <taxon>Poaceae</taxon>
        <taxon>BOP clade</taxon>
        <taxon>Oryzoideae</taxon>
        <taxon>Oryzeae</taxon>
        <taxon>Oryzinae</taxon>
        <taxon>Oryza</taxon>
        <taxon>Oryza sativa</taxon>
    </lineage>
</organism>